<accession>A0A6L7GU72</accession>
<dbReference type="InterPro" id="IPR013538">
    <property type="entry name" value="ASHA1/2-like_C"/>
</dbReference>
<name>A0A6L7GU72_9ACTN</name>
<protein>
    <submittedName>
        <fullName evidence="3">SRPBCC domain-containing protein</fullName>
    </submittedName>
</protein>
<dbReference type="Proteomes" id="UP000475545">
    <property type="component" value="Unassembled WGS sequence"/>
</dbReference>
<dbReference type="RefSeq" id="WP_160902256.1">
    <property type="nucleotide sequence ID" value="NZ_CP102850.1"/>
</dbReference>
<evidence type="ECO:0000256" key="1">
    <source>
        <dbReference type="ARBA" id="ARBA00006817"/>
    </source>
</evidence>
<dbReference type="CDD" id="cd07814">
    <property type="entry name" value="SRPBCC_CalC_Aha1-like"/>
    <property type="match status" value="1"/>
</dbReference>
<reference evidence="3 4" key="1">
    <citation type="submission" date="2019-11" db="EMBL/GenBank/DDBJ databases">
        <title>Gordonia sp. nov., a novel actinobacterium isolated from mangrove soil in Hainan.</title>
        <authorList>
            <person name="Huang X."/>
            <person name="Xie Y."/>
            <person name="Chu X."/>
            <person name="Xiao K."/>
        </authorList>
    </citation>
    <scope>NUCLEOTIDE SEQUENCE [LARGE SCALE GENOMIC DNA]</scope>
    <source>
        <strain evidence="3 4">HNM0687</strain>
    </source>
</reference>
<dbReference type="Pfam" id="PF08327">
    <property type="entry name" value="AHSA1"/>
    <property type="match status" value="1"/>
</dbReference>
<comment type="similarity">
    <text evidence="1">Belongs to the AHA1 family.</text>
</comment>
<evidence type="ECO:0000313" key="4">
    <source>
        <dbReference type="Proteomes" id="UP000475545"/>
    </source>
</evidence>
<feature type="domain" description="Activator of Hsp90 ATPase homologue 1/2-like C-terminal" evidence="2">
    <location>
        <begin position="22"/>
        <end position="159"/>
    </location>
</feature>
<proteinExistence type="inferred from homology"/>
<dbReference type="EMBL" id="WMBR01000003">
    <property type="protein sequence ID" value="MXP22058.1"/>
    <property type="molecule type" value="Genomic_DNA"/>
</dbReference>
<evidence type="ECO:0000313" key="3">
    <source>
        <dbReference type="EMBL" id="MXP22058.1"/>
    </source>
</evidence>
<sequence>MPVTNVSHDIDSRTLTITAKFDAPVERIWQIYADPRQLETIWGPPTYPATFVEHSLEPGARVTYYMTSPEGEKFAGYWVIRTVDAPTEFTFDDGFADDEFNPVESLPVSYNVYRFRAEGGRTVATYTSTYETAEGLQKVLEMGVVEGASSAINQIDALLAA</sequence>
<comment type="caution">
    <text evidence="3">The sequence shown here is derived from an EMBL/GenBank/DDBJ whole genome shotgun (WGS) entry which is preliminary data.</text>
</comment>
<gene>
    <name evidence="3" type="ORF">GIY30_11955</name>
</gene>
<keyword evidence="4" id="KW-1185">Reference proteome</keyword>
<dbReference type="AlphaFoldDB" id="A0A6L7GU72"/>
<dbReference type="InterPro" id="IPR023393">
    <property type="entry name" value="START-like_dom_sf"/>
</dbReference>
<evidence type="ECO:0000259" key="2">
    <source>
        <dbReference type="Pfam" id="PF08327"/>
    </source>
</evidence>
<organism evidence="3 4">
    <name type="scientific">Gordonia mangrovi</name>
    <dbReference type="NCBI Taxonomy" id="2665643"/>
    <lineage>
        <taxon>Bacteria</taxon>
        <taxon>Bacillati</taxon>
        <taxon>Actinomycetota</taxon>
        <taxon>Actinomycetes</taxon>
        <taxon>Mycobacteriales</taxon>
        <taxon>Gordoniaceae</taxon>
        <taxon>Gordonia</taxon>
    </lineage>
</organism>
<dbReference type="SUPFAM" id="SSF55961">
    <property type="entry name" value="Bet v1-like"/>
    <property type="match status" value="1"/>
</dbReference>
<dbReference type="Gene3D" id="3.30.530.20">
    <property type="match status" value="1"/>
</dbReference>